<dbReference type="Proteomes" id="UP001595533">
    <property type="component" value="Unassembled WGS sequence"/>
</dbReference>
<protein>
    <submittedName>
        <fullName evidence="2">Roadblock/LC7 domain-containing protein</fullName>
    </submittedName>
</protein>
<dbReference type="InterPro" id="IPR004942">
    <property type="entry name" value="Roadblock/LAMTOR2_dom"/>
</dbReference>
<dbReference type="Gene3D" id="3.30.450.30">
    <property type="entry name" value="Dynein light chain 2a, cytoplasmic"/>
    <property type="match status" value="1"/>
</dbReference>
<name>A0ABV7J7V6_9GAMM</name>
<evidence type="ECO:0000313" key="2">
    <source>
        <dbReference type="EMBL" id="MFC3194175.1"/>
    </source>
</evidence>
<accession>A0ABV7J7V6</accession>
<feature type="domain" description="Roadblock/LAMTOR2" evidence="1">
    <location>
        <begin position="15"/>
        <end position="85"/>
    </location>
</feature>
<dbReference type="EMBL" id="JBHRTS010000004">
    <property type="protein sequence ID" value="MFC3194175.1"/>
    <property type="molecule type" value="Genomic_DNA"/>
</dbReference>
<organism evidence="2 3">
    <name type="scientific">Marinicella sediminis</name>
    <dbReference type="NCBI Taxonomy" id="1792834"/>
    <lineage>
        <taxon>Bacteria</taxon>
        <taxon>Pseudomonadati</taxon>
        <taxon>Pseudomonadota</taxon>
        <taxon>Gammaproteobacteria</taxon>
        <taxon>Lysobacterales</taxon>
        <taxon>Marinicellaceae</taxon>
        <taxon>Marinicella</taxon>
    </lineage>
</organism>
<comment type="caution">
    <text evidence="2">The sequence shown here is derived from an EMBL/GenBank/DDBJ whole genome shotgun (WGS) entry which is preliminary data.</text>
</comment>
<dbReference type="SUPFAM" id="SSF103196">
    <property type="entry name" value="Roadblock/LC7 domain"/>
    <property type="match status" value="1"/>
</dbReference>
<proteinExistence type="predicted"/>
<gene>
    <name evidence="2" type="ORF">ACFODZ_07970</name>
</gene>
<reference evidence="3" key="1">
    <citation type="journal article" date="2019" name="Int. J. Syst. Evol. Microbiol.">
        <title>The Global Catalogue of Microorganisms (GCM) 10K type strain sequencing project: providing services to taxonomists for standard genome sequencing and annotation.</title>
        <authorList>
            <consortium name="The Broad Institute Genomics Platform"/>
            <consortium name="The Broad Institute Genome Sequencing Center for Infectious Disease"/>
            <person name="Wu L."/>
            <person name="Ma J."/>
        </authorList>
    </citation>
    <scope>NUCLEOTIDE SEQUENCE [LARGE SCALE GENOMIC DNA]</scope>
    <source>
        <strain evidence="3">KCTC 42953</strain>
    </source>
</reference>
<evidence type="ECO:0000259" key="1">
    <source>
        <dbReference type="Pfam" id="PF03259"/>
    </source>
</evidence>
<sequence length="130" mass="14099">MEHEELKFLIGKTVRQAEYVNKINLSSADGFTYHSFSTDGQSEDDKLSAVSSSLTSLSNAATSQLMNTELISTVIESADGNMVLLKTRYRGKDAVLCFISGPQLIVGKARYYAKKLAEAISTIPADQSAV</sequence>
<keyword evidence="3" id="KW-1185">Reference proteome</keyword>
<dbReference type="Pfam" id="PF03259">
    <property type="entry name" value="Robl_LC7"/>
    <property type="match status" value="1"/>
</dbReference>
<evidence type="ECO:0000313" key="3">
    <source>
        <dbReference type="Proteomes" id="UP001595533"/>
    </source>
</evidence>
<dbReference type="RefSeq" id="WP_077412444.1">
    <property type="nucleotide sequence ID" value="NZ_JBHRTS010000004.1"/>
</dbReference>